<proteinExistence type="predicted"/>
<sequence length="483" mass="55226">MHKSNKVVISSGGGGLADELIMGNSSQKLAERCSFLSKNEIPIVAASFKNASKNSDKIKEEELLKYWGAQFDPRLGQFISNFLFGPAETRANTVSFERYAELFVYCTRGTVDERTNVLFWAIGQNPFEVHEIAYPPLRELIEAVSSSFLRAIKLQNGREYQSWENKGFRICSEFVQKLAESLSSDIVVQRGIQKVTRSDAEAWFQRNPTFGKMLEYVFNHLYNIRPSQKQSTDEQRDENKRTTTTIYTDCLLPYCEGLEYVPDYPAFIDLSQLIFINSHLPGDLRKKWRFLFSSQMHGESFSTLLGRIIEQGPTVLIIEDNNGHIFGGFAPVEWKVSPNFEGTDDAFLFSLKPKMRCYPGTTINNHYQYLNLHCQTMPNGLGMGGQHDYWGIWLDNEYGKGNCSESCTTYKGYTQLSANKDFLIRNVEVWGVGDKPEKEESEERSMKKSVLDENEDAKAILKIAGRREYSEGLREEEITEEPQ</sequence>
<dbReference type="AlphaFoldDB" id="A0A336M7P5"/>
<comment type="subcellular location">
    <subcellularLocation>
        <location evidence="3">Cytoplasm</location>
    </subcellularLocation>
    <subcellularLocation>
        <location evidence="2">Lysosome</location>
    </subcellularLocation>
    <subcellularLocation>
        <location evidence="1">Membrane</location>
    </subcellularLocation>
</comment>
<dbReference type="GO" id="GO:0005764">
    <property type="term" value="C:lysosome"/>
    <property type="evidence" value="ECO:0007669"/>
    <property type="project" value="UniProtKB-SubCell"/>
</dbReference>
<dbReference type="VEuPathDB" id="VectorBase:CSON010774"/>
<evidence type="ECO:0000313" key="11">
    <source>
        <dbReference type="EMBL" id="SSX24397.1"/>
    </source>
</evidence>
<organism evidence="11">
    <name type="scientific">Culicoides sonorensis</name>
    <name type="common">Biting midge</name>
    <dbReference type="NCBI Taxonomy" id="179676"/>
    <lineage>
        <taxon>Eukaryota</taxon>
        <taxon>Metazoa</taxon>
        <taxon>Ecdysozoa</taxon>
        <taxon>Arthropoda</taxon>
        <taxon>Hexapoda</taxon>
        <taxon>Insecta</taxon>
        <taxon>Pterygota</taxon>
        <taxon>Neoptera</taxon>
        <taxon>Endopterygota</taxon>
        <taxon>Diptera</taxon>
        <taxon>Nematocera</taxon>
        <taxon>Chironomoidea</taxon>
        <taxon>Ceratopogonidae</taxon>
        <taxon>Ceratopogoninae</taxon>
        <taxon>Culicoides</taxon>
        <taxon>Monoculicoides</taxon>
    </lineage>
</organism>
<keyword evidence="6" id="KW-0458">Lysosome</keyword>
<evidence type="ECO:0000256" key="3">
    <source>
        <dbReference type="ARBA" id="ARBA00004496"/>
    </source>
</evidence>
<evidence type="ECO:0000256" key="2">
    <source>
        <dbReference type="ARBA" id="ARBA00004371"/>
    </source>
</evidence>
<dbReference type="PANTHER" id="PTHR23354:SF131">
    <property type="entry name" value="MTOR-ASSOCIATED PROTEIN MEAK7"/>
    <property type="match status" value="1"/>
</dbReference>
<dbReference type="InterPro" id="IPR006571">
    <property type="entry name" value="TLDc_dom"/>
</dbReference>
<name>A0A336M7P5_CULSO</name>
<keyword evidence="4" id="KW-0963">Cytoplasm</keyword>
<feature type="domain" description="TLDc" evidence="10">
    <location>
        <begin position="266"/>
        <end position="433"/>
    </location>
</feature>
<keyword evidence="5" id="KW-0472">Membrane</keyword>
<dbReference type="OMA" id="GKKMHSD"/>
<gene>
    <name evidence="11" type="primary">CSON010774</name>
</gene>
<evidence type="ECO:0000256" key="6">
    <source>
        <dbReference type="ARBA" id="ARBA00023228"/>
    </source>
</evidence>
<dbReference type="GO" id="GO:0005634">
    <property type="term" value="C:nucleus"/>
    <property type="evidence" value="ECO:0007669"/>
    <property type="project" value="TreeGrafter"/>
</dbReference>
<dbReference type="GO" id="GO:0006979">
    <property type="term" value="P:response to oxidative stress"/>
    <property type="evidence" value="ECO:0007669"/>
    <property type="project" value="TreeGrafter"/>
</dbReference>
<evidence type="ECO:0000256" key="5">
    <source>
        <dbReference type="ARBA" id="ARBA00023136"/>
    </source>
</evidence>
<evidence type="ECO:0000256" key="4">
    <source>
        <dbReference type="ARBA" id="ARBA00022490"/>
    </source>
</evidence>
<reference evidence="11" key="1">
    <citation type="submission" date="2018-07" db="EMBL/GenBank/DDBJ databases">
        <authorList>
            <person name="Quirk P.G."/>
            <person name="Krulwich T.A."/>
        </authorList>
    </citation>
    <scope>NUCLEOTIDE SEQUENCE</scope>
</reference>
<dbReference type="PROSITE" id="PS51886">
    <property type="entry name" value="TLDC"/>
    <property type="match status" value="1"/>
</dbReference>
<dbReference type="SMART" id="SM00584">
    <property type="entry name" value="TLDc"/>
    <property type="match status" value="1"/>
</dbReference>
<dbReference type="EMBL" id="UFQT01000446">
    <property type="protein sequence ID" value="SSX24397.1"/>
    <property type="molecule type" value="Genomic_DNA"/>
</dbReference>
<accession>A0A336M7P5</accession>
<evidence type="ECO:0000256" key="8">
    <source>
        <dbReference type="ARBA" id="ARBA00041780"/>
    </source>
</evidence>
<evidence type="ECO:0000256" key="7">
    <source>
        <dbReference type="ARBA" id="ARBA00039594"/>
    </source>
</evidence>
<evidence type="ECO:0000256" key="9">
    <source>
        <dbReference type="ARBA" id="ARBA00042134"/>
    </source>
</evidence>
<dbReference type="Pfam" id="PF07534">
    <property type="entry name" value="TLD"/>
    <property type="match status" value="1"/>
</dbReference>
<protein>
    <recommendedName>
        <fullName evidence="7">MTOR-associated protein MEAK7</fullName>
    </recommendedName>
    <alternativeName>
        <fullName evidence="9">TBC/LysM-associated domain-containing protein 1</fullName>
    </alternativeName>
    <alternativeName>
        <fullName evidence="8">TLD domain-containing protein 1</fullName>
    </alternativeName>
</protein>
<dbReference type="GO" id="GO:0016020">
    <property type="term" value="C:membrane"/>
    <property type="evidence" value="ECO:0007669"/>
    <property type="project" value="UniProtKB-SubCell"/>
</dbReference>
<evidence type="ECO:0000259" key="10">
    <source>
        <dbReference type="PROSITE" id="PS51886"/>
    </source>
</evidence>
<dbReference type="PANTHER" id="PTHR23354">
    <property type="entry name" value="NUCLEOLAR PROTEIN 7/ESTROGEN RECEPTOR COACTIVATOR-RELATED"/>
    <property type="match status" value="1"/>
</dbReference>
<evidence type="ECO:0000256" key="1">
    <source>
        <dbReference type="ARBA" id="ARBA00004370"/>
    </source>
</evidence>